<name>A0A6J7XE71_9CAUD</name>
<gene>
    <name evidence="1" type="ORF">UFOVP1466_33</name>
    <name evidence="2" type="ORF">UFOVP1554_15</name>
</gene>
<proteinExistence type="predicted"/>
<dbReference type="InterPro" id="IPR048683">
    <property type="entry name" value="Sf6_terminase"/>
</dbReference>
<reference evidence="2" key="1">
    <citation type="submission" date="2020-05" db="EMBL/GenBank/DDBJ databases">
        <authorList>
            <person name="Chiriac C."/>
            <person name="Salcher M."/>
            <person name="Ghai R."/>
            <person name="Kavagutti S V."/>
        </authorList>
    </citation>
    <scope>NUCLEOTIDE SEQUENCE</scope>
</reference>
<protein>
    <recommendedName>
        <fullName evidence="3">Terminase small subunit</fullName>
    </recommendedName>
</protein>
<sequence>MAEPKRKAQTLAEVADNIAERQMGLKEQAAIARKEATDVNKKIHAAGGEITILDRLSEGETILSLARSLKVSHTAFYDWIDRGGEARASALARARARGGRSLAEETLEIADAATPQEAQVAKLRVDTRRWLASKQAPDEYGDKQAPLVNIDLGSMALDALRKRSIVSVDDSE</sequence>
<evidence type="ECO:0008006" key="3">
    <source>
        <dbReference type="Google" id="ProtNLM"/>
    </source>
</evidence>
<dbReference type="Pfam" id="PF20901">
    <property type="entry name" value="Sf6_terminase"/>
    <property type="match status" value="1"/>
</dbReference>
<dbReference type="Gene3D" id="1.10.10.60">
    <property type="entry name" value="Homeodomain-like"/>
    <property type="match status" value="1"/>
</dbReference>
<dbReference type="EMBL" id="LR798403">
    <property type="protein sequence ID" value="CAB5229479.1"/>
    <property type="molecule type" value="Genomic_DNA"/>
</dbReference>
<accession>A0A6J7XE71</accession>
<dbReference type="EMBL" id="LR797415">
    <property type="protein sequence ID" value="CAB4214254.1"/>
    <property type="molecule type" value="Genomic_DNA"/>
</dbReference>
<organism evidence="2">
    <name type="scientific">uncultured Caudovirales phage</name>
    <dbReference type="NCBI Taxonomy" id="2100421"/>
    <lineage>
        <taxon>Viruses</taxon>
        <taxon>Duplodnaviria</taxon>
        <taxon>Heunggongvirae</taxon>
        <taxon>Uroviricota</taxon>
        <taxon>Caudoviricetes</taxon>
        <taxon>Peduoviridae</taxon>
        <taxon>Maltschvirus</taxon>
        <taxon>Maltschvirus maltsch</taxon>
    </lineage>
</organism>
<evidence type="ECO:0000313" key="2">
    <source>
        <dbReference type="EMBL" id="CAB5229479.1"/>
    </source>
</evidence>
<evidence type="ECO:0000313" key="1">
    <source>
        <dbReference type="EMBL" id="CAB4214254.1"/>
    </source>
</evidence>